<dbReference type="AlphaFoldDB" id="A0A1H4CGE2"/>
<evidence type="ECO:0000313" key="2">
    <source>
        <dbReference type="EMBL" id="SEA59495.1"/>
    </source>
</evidence>
<dbReference type="Pfam" id="PF14359">
    <property type="entry name" value="DUF4406"/>
    <property type="match status" value="1"/>
</dbReference>
<dbReference type="InterPro" id="IPR025518">
    <property type="entry name" value="DUF4406"/>
</dbReference>
<evidence type="ECO:0000313" key="3">
    <source>
        <dbReference type="Proteomes" id="UP000199041"/>
    </source>
</evidence>
<sequence>MELIYIIGKRKGTPRNVFSEAEMQIRKMGWVAINPLEEILKFNEVDEEGLNSAEEESRFLIPFFNKCSGVYLLPGWESCQSARKEVAAADEASKRIMYQPQQVSIDDIIRAAEEVTGMSFDKIRARTRKGTIVEIRRAIFYLAWKYQSTTFVALAQMFGMDHTSVIHNRNTAKRLLSAGDERTTEVITQIKERLIA</sequence>
<dbReference type="GO" id="GO:0043565">
    <property type="term" value="F:sequence-specific DNA binding"/>
    <property type="evidence" value="ECO:0007669"/>
    <property type="project" value="InterPro"/>
</dbReference>
<proteinExistence type="predicted"/>
<dbReference type="Gene3D" id="1.10.1750.10">
    <property type="match status" value="1"/>
</dbReference>
<dbReference type="SUPFAM" id="SSF52309">
    <property type="entry name" value="N-(deoxy)ribosyltransferase-like"/>
    <property type="match status" value="1"/>
</dbReference>
<dbReference type="Proteomes" id="UP000199041">
    <property type="component" value="Unassembled WGS sequence"/>
</dbReference>
<dbReference type="Gene3D" id="3.40.50.10400">
    <property type="entry name" value="Hypothetical protein PA1492"/>
    <property type="match status" value="1"/>
</dbReference>
<dbReference type="GO" id="GO:0005524">
    <property type="term" value="F:ATP binding"/>
    <property type="evidence" value="ECO:0007669"/>
    <property type="project" value="InterPro"/>
</dbReference>
<name>A0A1H4CGE2_9BACT</name>
<dbReference type="OrthoDB" id="1149194at2"/>
<dbReference type="SUPFAM" id="SSF48295">
    <property type="entry name" value="TrpR-like"/>
    <property type="match status" value="1"/>
</dbReference>
<dbReference type="InterPro" id="IPR013159">
    <property type="entry name" value="DnaA_C"/>
</dbReference>
<keyword evidence="3" id="KW-1185">Reference proteome</keyword>
<reference evidence="2 3" key="1">
    <citation type="submission" date="2016-10" db="EMBL/GenBank/DDBJ databases">
        <authorList>
            <person name="de Groot N.N."/>
        </authorList>
    </citation>
    <scope>NUCLEOTIDE SEQUENCE [LARGE SCALE GENOMIC DNA]</scope>
    <source>
        <strain evidence="2 3">Vu-144</strain>
    </source>
</reference>
<protein>
    <recommendedName>
        <fullName evidence="1">Chromosomal replication initiator DnaA C-terminal domain-containing protein</fullName>
    </recommendedName>
</protein>
<dbReference type="GO" id="GO:0006275">
    <property type="term" value="P:regulation of DNA replication"/>
    <property type="evidence" value="ECO:0007669"/>
    <property type="project" value="InterPro"/>
</dbReference>
<gene>
    <name evidence="2" type="ORF">SAMN05192529_13147</name>
</gene>
<dbReference type="Pfam" id="PF08299">
    <property type="entry name" value="Bac_DnaA_C"/>
    <property type="match status" value="1"/>
</dbReference>
<dbReference type="EMBL" id="FNQY01000031">
    <property type="protein sequence ID" value="SEA59495.1"/>
    <property type="molecule type" value="Genomic_DNA"/>
</dbReference>
<dbReference type="STRING" id="551991.SAMN05192529_13147"/>
<dbReference type="RefSeq" id="WP_091401062.1">
    <property type="nucleotide sequence ID" value="NZ_FNQY01000031.1"/>
</dbReference>
<evidence type="ECO:0000259" key="1">
    <source>
        <dbReference type="SMART" id="SM00760"/>
    </source>
</evidence>
<dbReference type="GO" id="GO:0006270">
    <property type="term" value="P:DNA replication initiation"/>
    <property type="evidence" value="ECO:0007669"/>
    <property type="project" value="InterPro"/>
</dbReference>
<feature type="domain" description="Chromosomal replication initiator DnaA C-terminal" evidence="1">
    <location>
        <begin position="104"/>
        <end position="172"/>
    </location>
</feature>
<dbReference type="SMART" id="SM00760">
    <property type="entry name" value="Bac_DnaA_C"/>
    <property type="match status" value="1"/>
</dbReference>
<organism evidence="2 3">
    <name type="scientific">Arachidicoccus rhizosphaerae</name>
    <dbReference type="NCBI Taxonomy" id="551991"/>
    <lineage>
        <taxon>Bacteria</taxon>
        <taxon>Pseudomonadati</taxon>
        <taxon>Bacteroidota</taxon>
        <taxon>Chitinophagia</taxon>
        <taxon>Chitinophagales</taxon>
        <taxon>Chitinophagaceae</taxon>
        <taxon>Arachidicoccus</taxon>
    </lineage>
</organism>
<accession>A0A1H4CGE2</accession>
<dbReference type="InterPro" id="IPR010921">
    <property type="entry name" value="Trp_repressor/repl_initiator"/>
</dbReference>